<gene>
    <name evidence="1" type="ORF">PAXRUDRAFT_153335</name>
</gene>
<organism evidence="1 2">
    <name type="scientific">Paxillus rubicundulus Ve08.2h10</name>
    <dbReference type="NCBI Taxonomy" id="930991"/>
    <lineage>
        <taxon>Eukaryota</taxon>
        <taxon>Fungi</taxon>
        <taxon>Dikarya</taxon>
        <taxon>Basidiomycota</taxon>
        <taxon>Agaricomycotina</taxon>
        <taxon>Agaricomycetes</taxon>
        <taxon>Agaricomycetidae</taxon>
        <taxon>Boletales</taxon>
        <taxon>Paxilineae</taxon>
        <taxon>Paxillaceae</taxon>
        <taxon>Paxillus</taxon>
    </lineage>
</organism>
<protein>
    <submittedName>
        <fullName evidence="1">Uncharacterized protein</fullName>
    </submittedName>
</protein>
<feature type="non-terminal residue" evidence="1">
    <location>
        <position position="1"/>
    </location>
</feature>
<accession>A0A0D0CJZ0</accession>
<evidence type="ECO:0000313" key="1">
    <source>
        <dbReference type="EMBL" id="KIK83037.1"/>
    </source>
</evidence>
<sequence>DEPKDLTGMWMVSPSFLDNGSKNLTVVHIGSIIHGAHLLPIYGTEVVPEHVTCHNSLDIYHIFYVNHFIDHHTFKLVS</sequence>
<name>A0A0D0CJZ0_9AGAM</name>
<dbReference type="STRING" id="930991.A0A0D0CJZ0"/>
<keyword evidence="2" id="KW-1185">Reference proteome</keyword>
<reference evidence="1 2" key="1">
    <citation type="submission" date="2014-04" db="EMBL/GenBank/DDBJ databases">
        <authorList>
            <consortium name="DOE Joint Genome Institute"/>
            <person name="Kuo A."/>
            <person name="Kohler A."/>
            <person name="Jargeat P."/>
            <person name="Nagy L.G."/>
            <person name="Floudas D."/>
            <person name="Copeland A."/>
            <person name="Barry K.W."/>
            <person name="Cichocki N."/>
            <person name="Veneault-Fourrey C."/>
            <person name="LaButti K."/>
            <person name="Lindquist E.A."/>
            <person name="Lipzen A."/>
            <person name="Lundell T."/>
            <person name="Morin E."/>
            <person name="Murat C."/>
            <person name="Sun H."/>
            <person name="Tunlid A."/>
            <person name="Henrissat B."/>
            <person name="Grigoriev I.V."/>
            <person name="Hibbett D.S."/>
            <person name="Martin F."/>
            <person name="Nordberg H.P."/>
            <person name="Cantor M.N."/>
            <person name="Hua S.X."/>
        </authorList>
    </citation>
    <scope>NUCLEOTIDE SEQUENCE [LARGE SCALE GENOMIC DNA]</scope>
    <source>
        <strain evidence="1 2">Ve08.2h10</strain>
    </source>
</reference>
<dbReference type="EMBL" id="KN825601">
    <property type="protein sequence ID" value="KIK83037.1"/>
    <property type="molecule type" value="Genomic_DNA"/>
</dbReference>
<dbReference type="Proteomes" id="UP000054538">
    <property type="component" value="Unassembled WGS sequence"/>
</dbReference>
<dbReference type="OrthoDB" id="3187773at2759"/>
<dbReference type="InParanoid" id="A0A0D0CJZ0"/>
<evidence type="ECO:0000313" key="2">
    <source>
        <dbReference type="Proteomes" id="UP000054538"/>
    </source>
</evidence>
<proteinExistence type="predicted"/>
<reference evidence="2" key="2">
    <citation type="submission" date="2015-01" db="EMBL/GenBank/DDBJ databases">
        <title>Evolutionary Origins and Diversification of the Mycorrhizal Mutualists.</title>
        <authorList>
            <consortium name="DOE Joint Genome Institute"/>
            <consortium name="Mycorrhizal Genomics Consortium"/>
            <person name="Kohler A."/>
            <person name="Kuo A."/>
            <person name="Nagy L.G."/>
            <person name="Floudas D."/>
            <person name="Copeland A."/>
            <person name="Barry K.W."/>
            <person name="Cichocki N."/>
            <person name="Veneault-Fourrey C."/>
            <person name="LaButti K."/>
            <person name="Lindquist E.A."/>
            <person name="Lipzen A."/>
            <person name="Lundell T."/>
            <person name="Morin E."/>
            <person name="Murat C."/>
            <person name="Riley R."/>
            <person name="Ohm R."/>
            <person name="Sun H."/>
            <person name="Tunlid A."/>
            <person name="Henrissat B."/>
            <person name="Grigoriev I.V."/>
            <person name="Hibbett D.S."/>
            <person name="Martin F."/>
        </authorList>
    </citation>
    <scope>NUCLEOTIDE SEQUENCE [LARGE SCALE GENOMIC DNA]</scope>
    <source>
        <strain evidence="2">Ve08.2h10</strain>
    </source>
</reference>
<dbReference type="AlphaFoldDB" id="A0A0D0CJZ0"/>
<dbReference type="HOGENOM" id="CLU_006344_16_2_1"/>